<proteinExistence type="predicted"/>
<dbReference type="InterPro" id="IPR050093">
    <property type="entry name" value="ABC_SmlMolc_Importer"/>
</dbReference>
<sequence>MLRLQIQKSLHGSQGSMDLDINLDIEKGAFVVIMGESGSGKTTLLRILAGLESARAKISLEGKDWQDLSPQKRNIGFVFQDYALFDNMSVEENLYFVKKDKALAKQLLNMTQLTSLASRNVKSLSGGQKQRVSLCRAMMNRPQLLLMDEPFSALDEKMKEKLQEEILALHKTFGTTTLMVSHDAKASYALADRIIVLEQGKIVKDGKKDEIFTKSMAMTYALS</sequence>
<dbReference type="GO" id="GO:0005524">
    <property type="term" value="F:ATP binding"/>
    <property type="evidence" value="ECO:0007669"/>
    <property type="project" value="UniProtKB-KW"/>
</dbReference>
<dbReference type="InterPro" id="IPR025662">
    <property type="entry name" value="Sigma_54_int_dom_ATP-bd_1"/>
</dbReference>
<dbReference type="InterPro" id="IPR003593">
    <property type="entry name" value="AAA+_ATPase"/>
</dbReference>
<dbReference type="PANTHER" id="PTHR42781">
    <property type="entry name" value="SPERMIDINE/PUTRESCINE IMPORT ATP-BINDING PROTEIN POTA"/>
    <property type="match status" value="1"/>
</dbReference>
<keyword evidence="3 5" id="KW-0067">ATP-binding</keyword>
<dbReference type="InterPro" id="IPR027417">
    <property type="entry name" value="P-loop_NTPase"/>
</dbReference>
<dbReference type="InterPro" id="IPR017871">
    <property type="entry name" value="ABC_transporter-like_CS"/>
</dbReference>
<dbReference type="PANTHER" id="PTHR42781:SF4">
    <property type="entry name" value="SPERMIDINE_PUTRESCINE IMPORT ATP-BINDING PROTEIN POTA"/>
    <property type="match status" value="1"/>
</dbReference>
<evidence type="ECO:0000256" key="2">
    <source>
        <dbReference type="ARBA" id="ARBA00022741"/>
    </source>
</evidence>
<name>A0A1W1C4Y6_9ZZZZ</name>
<dbReference type="EMBL" id="FPHM01000066">
    <property type="protein sequence ID" value="SFV60918.1"/>
    <property type="molecule type" value="Genomic_DNA"/>
</dbReference>
<evidence type="ECO:0000256" key="1">
    <source>
        <dbReference type="ARBA" id="ARBA00022448"/>
    </source>
</evidence>
<dbReference type="PROSITE" id="PS50893">
    <property type="entry name" value="ABC_TRANSPORTER_2"/>
    <property type="match status" value="1"/>
</dbReference>
<accession>A0A1W1C4Y6</accession>
<protein>
    <submittedName>
        <fullName evidence="5">Molybdenum transport ATP-binding protein ModC (TC 3.A.1.8.1)</fullName>
    </submittedName>
</protein>
<dbReference type="PROSITE" id="PS00211">
    <property type="entry name" value="ABC_TRANSPORTER_1"/>
    <property type="match status" value="1"/>
</dbReference>
<evidence type="ECO:0000256" key="3">
    <source>
        <dbReference type="ARBA" id="ARBA00022840"/>
    </source>
</evidence>
<dbReference type="GO" id="GO:0016887">
    <property type="term" value="F:ATP hydrolysis activity"/>
    <property type="evidence" value="ECO:0007669"/>
    <property type="project" value="InterPro"/>
</dbReference>
<dbReference type="Gene3D" id="3.40.50.300">
    <property type="entry name" value="P-loop containing nucleotide triphosphate hydrolases"/>
    <property type="match status" value="1"/>
</dbReference>
<dbReference type="SMART" id="SM00382">
    <property type="entry name" value="AAA"/>
    <property type="match status" value="1"/>
</dbReference>
<feature type="domain" description="ABC transporter" evidence="4">
    <location>
        <begin position="1"/>
        <end position="221"/>
    </location>
</feature>
<dbReference type="SUPFAM" id="SSF52540">
    <property type="entry name" value="P-loop containing nucleoside triphosphate hydrolases"/>
    <property type="match status" value="1"/>
</dbReference>
<keyword evidence="2" id="KW-0547">Nucleotide-binding</keyword>
<organism evidence="5">
    <name type="scientific">hydrothermal vent metagenome</name>
    <dbReference type="NCBI Taxonomy" id="652676"/>
    <lineage>
        <taxon>unclassified sequences</taxon>
        <taxon>metagenomes</taxon>
        <taxon>ecological metagenomes</taxon>
    </lineage>
</organism>
<dbReference type="InterPro" id="IPR003439">
    <property type="entry name" value="ABC_transporter-like_ATP-bd"/>
</dbReference>
<dbReference type="Pfam" id="PF00005">
    <property type="entry name" value="ABC_tran"/>
    <property type="match status" value="1"/>
</dbReference>
<gene>
    <name evidence="5" type="ORF">MNB_SV-13-1369</name>
</gene>
<reference evidence="5" key="1">
    <citation type="submission" date="2016-10" db="EMBL/GenBank/DDBJ databases">
        <authorList>
            <person name="de Groot N.N."/>
        </authorList>
    </citation>
    <scope>NUCLEOTIDE SEQUENCE</scope>
</reference>
<keyword evidence="1" id="KW-0813">Transport</keyword>
<evidence type="ECO:0000313" key="5">
    <source>
        <dbReference type="EMBL" id="SFV60918.1"/>
    </source>
</evidence>
<dbReference type="PROSITE" id="PS00675">
    <property type="entry name" value="SIGMA54_INTERACT_1"/>
    <property type="match status" value="1"/>
</dbReference>
<dbReference type="AlphaFoldDB" id="A0A1W1C4Y6"/>
<evidence type="ECO:0000259" key="4">
    <source>
        <dbReference type="PROSITE" id="PS50893"/>
    </source>
</evidence>